<reference evidence="2" key="1">
    <citation type="journal article" date="2020" name="Stud. Mycol.">
        <title>101 Dothideomycetes genomes: a test case for predicting lifestyles and emergence of pathogens.</title>
        <authorList>
            <person name="Haridas S."/>
            <person name="Albert R."/>
            <person name="Binder M."/>
            <person name="Bloem J."/>
            <person name="Labutti K."/>
            <person name="Salamov A."/>
            <person name="Andreopoulos B."/>
            <person name="Baker S."/>
            <person name="Barry K."/>
            <person name="Bills G."/>
            <person name="Bluhm B."/>
            <person name="Cannon C."/>
            <person name="Castanera R."/>
            <person name="Culley D."/>
            <person name="Daum C."/>
            <person name="Ezra D."/>
            <person name="Gonzalez J."/>
            <person name="Henrissat B."/>
            <person name="Kuo A."/>
            <person name="Liang C."/>
            <person name="Lipzen A."/>
            <person name="Lutzoni F."/>
            <person name="Magnuson J."/>
            <person name="Mondo S."/>
            <person name="Nolan M."/>
            <person name="Ohm R."/>
            <person name="Pangilinan J."/>
            <person name="Park H.-J."/>
            <person name="Ramirez L."/>
            <person name="Alfaro M."/>
            <person name="Sun H."/>
            <person name="Tritt A."/>
            <person name="Yoshinaga Y."/>
            <person name="Zwiers L.-H."/>
            <person name="Turgeon B."/>
            <person name="Goodwin S."/>
            <person name="Spatafora J."/>
            <person name="Crous P."/>
            <person name="Grigoriev I."/>
        </authorList>
    </citation>
    <scope>NUCLEOTIDE SEQUENCE</scope>
    <source>
        <strain evidence="2">ATCC 36951</strain>
    </source>
</reference>
<keyword evidence="3" id="KW-1185">Reference proteome</keyword>
<gene>
    <name evidence="2" type="ORF">M409DRAFT_52930</name>
</gene>
<dbReference type="Proteomes" id="UP000799537">
    <property type="component" value="Unassembled WGS sequence"/>
</dbReference>
<evidence type="ECO:0000313" key="2">
    <source>
        <dbReference type="EMBL" id="KAF2168946.1"/>
    </source>
</evidence>
<name>A0A6A6CTZ3_ZASCE</name>
<evidence type="ECO:0000313" key="3">
    <source>
        <dbReference type="Proteomes" id="UP000799537"/>
    </source>
</evidence>
<feature type="region of interest" description="Disordered" evidence="1">
    <location>
        <begin position="188"/>
        <end position="217"/>
    </location>
</feature>
<organism evidence="2 3">
    <name type="scientific">Zasmidium cellare ATCC 36951</name>
    <dbReference type="NCBI Taxonomy" id="1080233"/>
    <lineage>
        <taxon>Eukaryota</taxon>
        <taxon>Fungi</taxon>
        <taxon>Dikarya</taxon>
        <taxon>Ascomycota</taxon>
        <taxon>Pezizomycotina</taxon>
        <taxon>Dothideomycetes</taxon>
        <taxon>Dothideomycetidae</taxon>
        <taxon>Mycosphaerellales</taxon>
        <taxon>Mycosphaerellaceae</taxon>
        <taxon>Zasmidium</taxon>
    </lineage>
</organism>
<dbReference type="EMBL" id="ML993589">
    <property type="protein sequence ID" value="KAF2168946.1"/>
    <property type="molecule type" value="Genomic_DNA"/>
</dbReference>
<dbReference type="AlphaFoldDB" id="A0A6A6CTZ3"/>
<dbReference type="RefSeq" id="XP_033669835.1">
    <property type="nucleotide sequence ID" value="XM_033812216.1"/>
</dbReference>
<dbReference type="OrthoDB" id="3650832at2759"/>
<accession>A0A6A6CTZ3</accession>
<evidence type="ECO:0000256" key="1">
    <source>
        <dbReference type="SAM" id="MobiDB-lite"/>
    </source>
</evidence>
<proteinExistence type="predicted"/>
<sequence>MTERPATGAVYETLINLGQEVMVVTSAYGPKYMSSLSTPDGKPLPEKQLSEGLFVHWGDRARARLEATTFKLDPPKWVLINQVQGPSDTLGIVSRCLRRYGWATQQLPTWEDRITFPIGTYCYSAILGTPNSNGIAMFLITHKFRLKTSTIASVTVYGSGSRNGEGQEVPSLLWYISKERSVRRFRNENEAYQENNPEDNDITEVPHRLQPQPVDPRGDDCWVGGICG</sequence>
<protein>
    <submittedName>
        <fullName evidence="2">Uncharacterized protein</fullName>
    </submittedName>
</protein>
<dbReference type="GeneID" id="54565488"/>